<evidence type="ECO:0000313" key="18">
    <source>
        <dbReference type="Proteomes" id="UP000472265"/>
    </source>
</evidence>
<reference evidence="17" key="1">
    <citation type="submission" date="2021-04" db="EMBL/GenBank/DDBJ databases">
        <authorList>
            <consortium name="Wellcome Sanger Institute Data Sharing"/>
        </authorList>
    </citation>
    <scope>NUCLEOTIDE SEQUENCE [LARGE SCALE GENOMIC DNA]</scope>
</reference>
<evidence type="ECO:0000256" key="2">
    <source>
        <dbReference type="ARBA" id="ARBA00007821"/>
    </source>
</evidence>
<evidence type="ECO:0000256" key="5">
    <source>
        <dbReference type="ARBA" id="ARBA00022692"/>
    </source>
</evidence>
<dbReference type="InterPro" id="IPR031805">
    <property type="entry name" value="Piezo_TM25-28"/>
</dbReference>
<dbReference type="Pfam" id="PF15917">
    <property type="entry name" value="Piezo_TM25-28"/>
    <property type="match status" value="1"/>
</dbReference>
<evidence type="ECO:0000259" key="15">
    <source>
        <dbReference type="Pfam" id="PF24871"/>
    </source>
</evidence>
<feature type="domain" description="Piezo TM1-24" evidence="15">
    <location>
        <begin position="339"/>
        <end position="478"/>
    </location>
</feature>
<protein>
    <recommendedName>
        <fullName evidence="19">Piezo-type mechanosensitive ion channel component</fullName>
    </recommendedName>
</protein>
<feature type="domain" description="Piezo TM25-28" evidence="13">
    <location>
        <begin position="856"/>
        <end position="1048"/>
    </location>
</feature>
<feature type="domain" description="Piezo transmembrane helical unit" evidence="14">
    <location>
        <begin position="1154"/>
        <end position="1277"/>
    </location>
</feature>
<dbReference type="OMA" id="PWVTHTS"/>
<feature type="transmembrane region" description="Helical" evidence="11">
    <location>
        <begin position="1523"/>
        <end position="1543"/>
    </location>
</feature>
<organism evidence="17 18">
    <name type="scientific">Sparus aurata</name>
    <name type="common">Gilthead sea bream</name>
    <dbReference type="NCBI Taxonomy" id="8175"/>
    <lineage>
        <taxon>Eukaryota</taxon>
        <taxon>Metazoa</taxon>
        <taxon>Chordata</taxon>
        <taxon>Craniata</taxon>
        <taxon>Vertebrata</taxon>
        <taxon>Euteleostomi</taxon>
        <taxon>Actinopterygii</taxon>
        <taxon>Neopterygii</taxon>
        <taxon>Teleostei</taxon>
        <taxon>Neoteleostei</taxon>
        <taxon>Acanthomorphata</taxon>
        <taxon>Eupercaria</taxon>
        <taxon>Spariformes</taxon>
        <taxon>Sparidae</taxon>
        <taxon>Sparus</taxon>
    </lineage>
</organism>
<feature type="domain" description="Piezo non-specific cation channel cap" evidence="12">
    <location>
        <begin position="1748"/>
        <end position="1895"/>
    </location>
</feature>
<keyword evidence="6 11" id="KW-1133">Transmembrane helix</keyword>
<feature type="domain" description="Piezo TM1-24" evidence="15">
    <location>
        <begin position="228"/>
        <end position="330"/>
    </location>
</feature>
<feature type="transmembrane region" description="Helical" evidence="11">
    <location>
        <begin position="452"/>
        <end position="473"/>
    </location>
</feature>
<feature type="compositionally biased region" description="Basic and acidic residues" evidence="10">
    <location>
        <begin position="1303"/>
        <end position="1313"/>
    </location>
</feature>
<evidence type="ECO:0008006" key="19">
    <source>
        <dbReference type="Google" id="ProtNLM"/>
    </source>
</evidence>
<dbReference type="InterPro" id="IPR056769">
    <property type="entry name" value="Piezo_TM1-24"/>
</dbReference>
<feature type="transmembrane region" description="Helical" evidence="11">
    <location>
        <begin position="399"/>
        <end position="419"/>
    </location>
</feature>
<feature type="transmembrane region" description="Helical" evidence="11">
    <location>
        <begin position="1461"/>
        <end position="1482"/>
    </location>
</feature>
<keyword evidence="9" id="KW-0407">Ion channel</keyword>
<dbReference type="InterPro" id="IPR056768">
    <property type="entry name" value="THU_Piezo"/>
</dbReference>
<dbReference type="PANTHER" id="PTHR47049:SF7">
    <property type="entry name" value="PIEZO-TYPE MECHANOSENSITIVE ION CHANNEL COMPONENT 2 ISOFORM X1"/>
    <property type="match status" value="1"/>
</dbReference>
<keyword evidence="5 11" id="KW-0812">Transmembrane</keyword>
<feature type="transmembrane region" description="Helical" evidence="11">
    <location>
        <begin position="215"/>
        <end position="239"/>
    </location>
</feature>
<feature type="transmembrane region" description="Helical" evidence="11">
    <location>
        <begin position="360"/>
        <end position="379"/>
    </location>
</feature>
<reference evidence="17" key="2">
    <citation type="submission" date="2025-08" db="UniProtKB">
        <authorList>
            <consortium name="Ensembl"/>
        </authorList>
    </citation>
    <scope>IDENTIFICATION</scope>
</reference>
<dbReference type="Ensembl" id="ENSSAUT00010028115.1">
    <property type="protein sequence ID" value="ENSSAUP00010026634.1"/>
    <property type="gene ID" value="ENSSAUG00010011551.1"/>
</dbReference>
<feature type="domain" description="Piezo THU9 and anchor" evidence="16">
    <location>
        <begin position="1389"/>
        <end position="1625"/>
    </location>
</feature>
<feature type="transmembrane region" description="Helical" evidence="11">
    <location>
        <begin position="758"/>
        <end position="780"/>
    </location>
</feature>
<evidence type="ECO:0000259" key="16">
    <source>
        <dbReference type="Pfam" id="PF24874"/>
    </source>
</evidence>
<dbReference type="GO" id="GO:0005886">
    <property type="term" value="C:plasma membrane"/>
    <property type="evidence" value="ECO:0007669"/>
    <property type="project" value="UniProtKB-SubCell"/>
</dbReference>
<feature type="transmembrane region" description="Helical" evidence="11">
    <location>
        <begin position="1808"/>
        <end position="1831"/>
    </location>
</feature>
<feature type="transmembrane region" description="Helical" evidence="11">
    <location>
        <begin position="572"/>
        <end position="591"/>
    </location>
</feature>
<feature type="transmembrane region" description="Helical" evidence="11">
    <location>
        <begin position="1160"/>
        <end position="1187"/>
    </location>
</feature>
<feature type="transmembrane region" description="Helical" evidence="11">
    <location>
        <begin position="1199"/>
        <end position="1222"/>
    </location>
</feature>
<evidence type="ECO:0000256" key="11">
    <source>
        <dbReference type="SAM" id="Phobius"/>
    </source>
</evidence>
<evidence type="ECO:0000256" key="6">
    <source>
        <dbReference type="ARBA" id="ARBA00022989"/>
    </source>
</evidence>
<keyword evidence="7" id="KW-0406">Ion transport</keyword>
<feature type="transmembrane region" description="Helical" evidence="11">
    <location>
        <begin position="102"/>
        <end position="118"/>
    </location>
</feature>
<dbReference type="InParanoid" id="A0A671VKB6"/>
<evidence type="ECO:0000259" key="12">
    <source>
        <dbReference type="Pfam" id="PF12166"/>
    </source>
</evidence>
<evidence type="ECO:0000256" key="10">
    <source>
        <dbReference type="SAM" id="MobiDB-lite"/>
    </source>
</evidence>
<evidence type="ECO:0000259" key="13">
    <source>
        <dbReference type="Pfam" id="PF15917"/>
    </source>
</evidence>
<feature type="domain" description="Piezo non-specific cation channel cap" evidence="12">
    <location>
        <begin position="1663"/>
        <end position="1744"/>
    </location>
</feature>
<evidence type="ECO:0000256" key="9">
    <source>
        <dbReference type="ARBA" id="ARBA00023303"/>
    </source>
</evidence>
<sequence>MQFHFMYVSRFSSVDAGNVVRLLAPDIVLLFSSLFILRLCKRLLRRVPQVNPHENGIPASDPEVHHEGILYLVPKLCLLHFFFLSCVYMCVNAGIMQPSLTSAVYFGAFLGLVWWWIFGRSISMLIFSSLCVMMAIFSGGHLLALYVYQLPLSQQFVPPDDVYPRLFGMMGVIRANSSDRHTLGLHPHVIWPDFVNPFVLLLLYNTLVYKHLARVTWLCLIISQLFWLQSCHHILYVCFKVWSITYNNWLTFALLVWSCIIWMMRDRRRYAMMSAPFLAIYGTVLVVLGYLSGFRLSRAELYPGLPPAVIADFDLNSYHPAPCVHLGAKVRKREGGKKTKSRIKTLEIITMVISGVKGTLVKYWMLCCCSMFFIISFSGKGVSFLSPQVRYDVWRRLLKTFWAVVVGYSMVVLIAIYMYQFRSVSALFRQIMGMSEEGLRDLGLERYDTVELFARILLPAAFLLACILQLHYFNSDFLTLTDLDNVPVRQSVASSPENKWFVIVDRASLLLILALSGIQKIQEQCWRLLELHSLKIVSSGIIWVSLQEVSLMNLLFLVLWAFALPFQRLRPLASSISAVWACVMVVCKMFYQLKVIKPLDYSSNCTAVSIRVFCLLRESILYIEPVDPLYWCGALLKCEGRILPCLQNHLLVLGLLVFEATVHRHQLYFRLHNDLKTPPFSIIFQGITRQHLDHGILPCIKYFINFGYYKFGLEISLIMAVNMIGQRMDFYALLHSCALMALLLRRRRKAIGEVWLKYCCFTAGLMVLQYVLCIGIPPAFCADYPWRTAVHPLTSNVIKWFYFPDFAREPDPSFIFYDLLLLLCSSLQLQVFEEENRAAVRLLAGDNVEISRSLDPCSFNQFIPVDNFLHCRCYLDMVKVFVFNYFFWLVLCLLFITGTTRINVFCLGYLLACFYFMLFGGSVLMQPVRYILRLWDWLIGYTCFVIGMKNLLSLGSCAYLDSLMKNSCWFIQAFSMFCTINGYDIPDPDDECELPADEAGILWDAVCFTVLLAQRRVFLSYYFLYVVSELKASKILASRSVLIYSRKNIYSTYTFILDTFTHSRTCPLLTENILQRVISTLKFSFVVVQALLDDMTEGLNSFCKNSRDISKVLLLERALLNHMFENDEISESDKFFTTLPRPLKLGFALYNTMVSKSEMLCYFVIILNHMMSASFLSLILPILIFLWAMLSVPRPSKRFWMTAIIYTEVTVVVKCFFQFGFFPWTTSAYRGINADQPFALPNIIGVEKKDGYVLFDLIQLLALFFHRSILKCHGLWDNKEVEMPDFFKKMKKKVDKKKMTGGGDKKSNKEKSQRRLKFLPLHASTTSIFCRQKRGESTENYGEYLVKFGEKCFLTLHKLFFFHSALRIYLPIRQFFYDIIHPEYSPVCDVYALMFLIDVVNFIITIYGYWAFGKYSAAADITESLSEDQVPEAFLVMLLMQFGTMIADRALYLKKSLLGKCVFQVVLVFGIHFWMFFILPGVTERRFNNNPVAQLWYFVKCIYFGLSAYQIKCGYPNRILGNFLTKNFNFLNLFLFQGFRMVPFLTELRAVMDWVWTDTTLSLSSWICVEDIYANIFILKCWREADKKYPHPPGQKKKKVVKYGLGGVIIFALISIIWFPLLFMSLVQSAAGVTNRPVEVSIQLSIAGYEPLFTMSAQEQNLIPYTEADFNRLAKLYATQPAAMQFIMNYFADDIVVAKIKSDASLLWTISPASREAMILELSNSTHIYMTLRWTLFRSECQSERPDQALAFFRPMSIKLQQVTTASEQQADQWWSVEECSPVVTLSNRKCHSIEIVVFNDKVSPSSLGFLAGHGIIGLYMSVVLVVGKFVREFFNGISRSIMFEELPCVDRVLKLCTDIFVVRETGEMELEHTLFEKLIFLYRSPETMIKMTREKKDS</sequence>
<feature type="transmembrane region" description="Helical" evidence="11">
    <location>
        <begin position="1494"/>
        <end position="1511"/>
    </location>
</feature>
<reference evidence="17" key="3">
    <citation type="submission" date="2025-09" db="UniProtKB">
        <authorList>
            <consortium name="Ensembl"/>
        </authorList>
    </citation>
    <scope>IDENTIFICATION</scope>
</reference>
<evidence type="ECO:0000259" key="14">
    <source>
        <dbReference type="Pfam" id="PF23188"/>
    </source>
</evidence>
<feature type="transmembrane region" description="Helical" evidence="11">
    <location>
        <begin position="20"/>
        <end position="40"/>
    </location>
</feature>
<dbReference type="Pfam" id="PF24871">
    <property type="entry name" value="Piezo_TM1-24"/>
    <property type="match status" value="3"/>
</dbReference>
<feature type="transmembrane region" description="Helical" evidence="11">
    <location>
        <begin position="902"/>
        <end position="925"/>
    </location>
</feature>
<dbReference type="GeneTree" id="ENSGT00940000164142"/>
<feature type="transmembrane region" description="Helical" evidence="11">
    <location>
        <begin position="1603"/>
        <end position="1627"/>
    </location>
</feature>
<feature type="domain" description="Piezo TM1-24" evidence="15">
    <location>
        <begin position="8"/>
        <end position="210"/>
    </location>
</feature>
<dbReference type="GO" id="GO:0008381">
    <property type="term" value="F:mechanosensitive monoatomic ion channel activity"/>
    <property type="evidence" value="ECO:0007669"/>
    <property type="project" value="InterPro"/>
</dbReference>
<feature type="transmembrane region" description="Helical" evidence="11">
    <location>
        <begin position="246"/>
        <end position="264"/>
    </location>
</feature>
<evidence type="ECO:0000256" key="1">
    <source>
        <dbReference type="ARBA" id="ARBA00004651"/>
    </source>
</evidence>
<evidence type="ECO:0000256" key="3">
    <source>
        <dbReference type="ARBA" id="ARBA00022448"/>
    </source>
</evidence>
<proteinExistence type="inferred from homology"/>
<dbReference type="Pfam" id="PF12166">
    <property type="entry name" value="Piezo_cap"/>
    <property type="match status" value="2"/>
</dbReference>
<dbReference type="Pfam" id="PF23188">
    <property type="entry name" value="THU_Piezo1"/>
    <property type="match status" value="1"/>
</dbReference>
<feature type="region of interest" description="Disordered" evidence="10">
    <location>
        <begin position="1294"/>
        <end position="1313"/>
    </location>
</feature>
<evidence type="ECO:0000256" key="4">
    <source>
        <dbReference type="ARBA" id="ARBA00022475"/>
    </source>
</evidence>
<feature type="transmembrane region" description="Helical" evidence="11">
    <location>
        <begin position="270"/>
        <end position="291"/>
    </location>
</feature>
<feature type="transmembrane region" description="Helical" evidence="11">
    <location>
        <begin position="125"/>
        <end position="148"/>
    </location>
</feature>
<accession>A0A671VKB6</accession>
<evidence type="ECO:0000256" key="7">
    <source>
        <dbReference type="ARBA" id="ARBA00023065"/>
    </source>
</evidence>
<keyword evidence="18" id="KW-1185">Reference proteome</keyword>
<dbReference type="Pfam" id="PF24874">
    <property type="entry name" value="Piezo_THU9_anchor"/>
    <property type="match status" value="1"/>
</dbReference>
<dbReference type="InterPro" id="IPR031334">
    <property type="entry name" value="Piezo_cap_dom"/>
</dbReference>
<evidence type="ECO:0000313" key="17">
    <source>
        <dbReference type="Ensembl" id="ENSSAUP00010026634.1"/>
    </source>
</evidence>
<feature type="transmembrane region" description="Helical" evidence="11">
    <location>
        <begin position="1390"/>
        <end position="1413"/>
    </location>
</feature>
<feature type="transmembrane region" description="Helical" evidence="11">
    <location>
        <begin position="877"/>
        <end position="896"/>
    </location>
</feature>
<dbReference type="InterPro" id="IPR056770">
    <property type="entry name" value="Piezo_THU9_anchor"/>
</dbReference>
<dbReference type="InterPro" id="IPR027272">
    <property type="entry name" value="Piezo"/>
</dbReference>
<comment type="similarity">
    <text evidence="2">Belongs to the PIEZO (TC 1.A.75) family.</text>
</comment>
<keyword evidence="8 11" id="KW-0472">Membrane</keyword>
<keyword evidence="3" id="KW-0813">Transport</keyword>
<feature type="transmembrane region" description="Helical" evidence="11">
    <location>
        <begin position="1563"/>
        <end position="1582"/>
    </location>
</feature>
<name>A0A671VKB6_SPAAU</name>
<keyword evidence="4" id="KW-1003">Cell membrane</keyword>
<dbReference type="Proteomes" id="UP000472265">
    <property type="component" value="Chromosome 7"/>
</dbReference>
<dbReference type="PANTHER" id="PTHR47049">
    <property type="entry name" value="PIEZO-TYPE MECHANOSENSITIVE ION CHANNEL HOMOLOG"/>
    <property type="match status" value="1"/>
</dbReference>
<feature type="transmembrane region" description="Helical" evidence="11">
    <location>
        <begin position="76"/>
        <end position="96"/>
    </location>
</feature>
<feature type="transmembrane region" description="Helical" evidence="11">
    <location>
        <begin position="540"/>
        <end position="566"/>
    </location>
</feature>
<comment type="subcellular location">
    <subcellularLocation>
        <location evidence="1">Cell membrane</location>
        <topology evidence="1">Multi-pass membrane protein</topology>
    </subcellularLocation>
</comment>
<evidence type="ECO:0000256" key="8">
    <source>
        <dbReference type="ARBA" id="ARBA00023136"/>
    </source>
</evidence>